<dbReference type="InParanoid" id="E4V5V2"/>
<dbReference type="SUPFAM" id="SSF56112">
    <property type="entry name" value="Protein kinase-like (PK-like)"/>
    <property type="match status" value="1"/>
</dbReference>
<protein>
    <recommendedName>
        <fullName evidence="3">Protein kinase domain-containing protein</fullName>
    </recommendedName>
</protein>
<evidence type="ECO:0000313" key="2">
    <source>
        <dbReference type="Proteomes" id="UP000002669"/>
    </source>
</evidence>
<dbReference type="OrthoDB" id="4171594at2759"/>
<dbReference type="VEuPathDB" id="FungiDB:MGYG_08490"/>
<proteinExistence type="predicted"/>
<reference evidence="2" key="1">
    <citation type="journal article" date="2012" name="MBio">
        <title>Comparative genome analysis of Trichophyton rubrum and related dermatophytes reveals candidate genes involved in infection.</title>
        <authorList>
            <person name="Martinez D.A."/>
            <person name="Oliver B.G."/>
            <person name="Graeser Y."/>
            <person name="Goldberg J.M."/>
            <person name="Li W."/>
            <person name="Martinez-Rossi N.M."/>
            <person name="Monod M."/>
            <person name="Shelest E."/>
            <person name="Barton R.C."/>
            <person name="Birch E."/>
            <person name="Brakhage A.A."/>
            <person name="Chen Z."/>
            <person name="Gurr S.J."/>
            <person name="Heiman D."/>
            <person name="Heitman J."/>
            <person name="Kosti I."/>
            <person name="Rossi A."/>
            <person name="Saif S."/>
            <person name="Samalova M."/>
            <person name="Saunders C.W."/>
            <person name="Shea T."/>
            <person name="Summerbell R.C."/>
            <person name="Xu J."/>
            <person name="Young S."/>
            <person name="Zeng Q."/>
            <person name="Birren B.W."/>
            <person name="Cuomo C.A."/>
            <person name="White T.C."/>
        </authorList>
    </citation>
    <scope>NUCLEOTIDE SEQUENCE [LARGE SCALE GENOMIC DNA]</scope>
    <source>
        <strain evidence="2">ATCC MYA-4604 / CBS 118893</strain>
    </source>
</reference>
<dbReference type="HOGENOM" id="CLU_1106873_0_0_1"/>
<dbReference type="Gene3D" id="1.10.510.10">
    <property type="entry name" value="Transferase(Phosphotransferase) domain 1"/>
    <property type="match status" value="1"/>
</dbReference>
<dbReference type="InterPro" id="IPR011009">
    <property type="entry name" value="Kinase-like_dom_sf"/>
</dbReference>
<organism evidence="2">
    <name type="scientific">Arthroderma gypseum (strain ATCC MYA-4604 / CBS 118893)</name>
    <name type="common">Microsporum gypseum</name>
    <dbReference type="NCBI Taxonomy" id="535722"/>
    <lineage>
        <taxon>Eukaryota</taxon>
        <taxon>Fungi</taxon>
        <taxon>Dikarya</taxon>
        <taxon>Ascomycota</taxon>
        <taxon>Pezizomycotina</taxon>
        <taxon>Eurotiomycetes</taxon>
        <taxon>Eurotiomycetidae</taxon>
        <taxon>Onygenales</taxon>
        <taxon>Arthrodermataceae</taxon>
        <taxon>Nannizzia</taxon>
    </lineage>
</organism>
<accession>E4V5V2</accession>
<dbReference type="EMBL" id="DS989830">
    <property type="protein sequence ID" value="EFR05477.1"/>
    <property type="molecule type" value="Genomic_DNA"/>
</dbReference>
<sequence length="251" mass="28383">MQRFRKDPMIRQLVDYISESESCGPMIVLQTFTHFLWETRHPSESSLREIKWILKCALLGIFTVHMKGLVYADLKMENNMIGRLNRSNPNEMSGIPLSGWQTVERVSAAMSLISLYFSVIFPGSSYKTLRQGNQSHLLPIETPKFILLAQLLQVPIDFNPPGLYGSTGQVGTLEGKTQRDLNTLPLMKIVPGVYEMAGKKLRQRRQALVSVKHAKEYSLKMNNGSLPAIDTTITSDMPIKMAAKMYALRCF</sequence>
<name>E4V5V2_ARTGP</name>
<dbReference type="Gene3D" id="3.30.200.20">
    <property type="entry name" value="Phosphorylase Kinase, domain 1"/>
    <property type="match status" value="1"/>
</dbReference>
<evidence type="ECO:0000313" key="1">
    <source>
        <dbReference type="EMBL" id="EFR05477.1"/>
    </source>
</evidence>
<evidence type="ECO:0008006" key="3">
    <source>
        <dbReference type="Google" id="ProtNLM"/>
    </source>
</evidence>
<dbReference type="eggNOG" id="ENOG502RV4M">
    <property type="taxonomic scope" value="Eukaryota"/>
</dbReference>
<dbReference type="RefSeq" id="XP_003169584.1">
    <property type="nucleotide sequence ID" value="XM_003169536.1"/>
</dbReference>
<dbReference type="AlphaFoldDB" id="E4V5V2"/>
<keyword evidence="2" id="KW-1185">Reference proteome</keyword>
<dbReference type="Proteomes" id="UP000002669">
    <property type="component" value="Unassembled WGS sequence"/>
</dbReference>
<gene>
    <name evidence="1" type="ORF">MGYG_08490</name>
</gene>
<dbReference type="STRING" id="535722.E4V5V2"/>
<dbReference type="GeneID" id="10024815"/>